<comment type="similarity">
    <text evidence="1 3">Belongs to the short-chain dehydrogenases/reductases (SDR) family.</text>
</comment>
<dbReference type="InterPro" id="IPR036291">
    <property type="entry name" value="NAD(P)-bd_dom_sf"/>
</dbReference>
<keyword evidence="6" id="KW-1185">Reference proteome</keyword>
<accession>A0A8J8KF22</accession>
<evidence type="ECO:0000313" key="6">
    <source>
        <dbReference type="Proteomes" id="UP000625804"/>
    </source>
</evidence>
<dbReference type="InterPro" id="IPR020904">
    <property type="entry name" value="Sc_DH/Rdtase_CS"/>
</dbReference>
<comment type="caution">
    <text evidence="5">The sequence shown here is derived from an EMBL/GenBank/DDBJ whole genome shotgun (WGS) entry which is preliminary data.</text>
</comment>
<name>A0A8J8KF22_9BACI</name>
<dbReference type="InterPro" id="IPR057326">
    <property type="entry name" value="KR_dom"/>
</dbReference>
<dbReference type="Gene3D" id="3.40.50.720">
    <property type="entry name" value="NAD(P)-binding Rossmann-like Domain"/>
    <property type="match status" value="1"/>
</dbReference>
<organism evidence="5 6">
    <name type="scientific">Calidifontibacillus erzurumensis</name>
    <dbReference type="NCBI Taxonomy" id="2741433"/>
    <lineage>
        <taxon>Bacteria</taxon>
        <taxon>Bacillati</taxon>
        <taxon>Bacillota</taxon>
        <taxon>Bacilli</taxon>
        <taxon>Bacillales</taxon>
        <taxon>Bacillaceae</taxon>
        <taxon>Calidifontibacillus/Schinkia group</taxon>
        <taxon>Calidifontibacillus</taxon>
    </lineage>
</organism>
<evidence type="ECO:0000313" key="5">
    <source>
        <dbReference type="EMBL" id="NSL52435.1"/>
    </source>
</evidence>
<dbReference type="FunFam" id="3.40.50.720:FF:000173">
    <property type="entry name" value="3-oxoacyl-[acyl-carrier protein] reductase"/>
    <property type="match status" value="1"/>
</dbReference>
<dbReference type="SUPFAM" id="SSF51735">
    <property type="entry name" value="NAD(P)-binding Rossmann-fold domains"/>
    <property type="match status" value="1"/>
</dbReference>
<evidence type="ECO:0000256" key="2">
    <source>
        <dbReference type="ARBA" id="ARBA00023002"/>
    </source>
</evidence>
<dbReference type="PRINTS" id="PR00081">
    <property type="entry name" value="GDHRDH"/>
</dbReference>
<dbReference type="RefSeq" id="WP_173731643.1">
    <property type="nucleotide sequence ID" value="NZ_JABTTE010000016.1"/>
</dbReference>
<evidence type="ECO:0000256" key="3">
    <source>
        <dbReference type="RuleBase" id="RU000363"/>
    </source>
</evidence>
<gene>
    <name evidence="5" type="ORF">HR057_11790</name>
</gene>
<reference evidence="5" key="1">
    <citation type="submission" date="2020-06" db="EMBL/GenBank/DDBJ databases">
        <title>A novel thermopfilic bacterium from Erzurum, Turkey.</title>
        <authorList>
            <person name="Adiguzel A."/>
            <person name="Ay H."/>
            <person name="Baltaci M.O."/>
        </authorList>
    </citation>
    <scope>NUCLEOTIDE SEQUENCE</scope>
    <source>
        <strain evidence="5">P2</strain>
    </source>
</reference>
<dbReference type="AlphaFoldDB" id="A0A8J8KF22"/>
<evidence type="ECO:0000259" key="4">
    <source>
        <dbReference type="SMART" id="SM00822"/>
    </source>
</evidence>
<protein>
    <submittedName>
        <fullName evidence="5">SDR family NAD(P)-dependent oxidoreductase</fullName>
    </submittedName>
</protein>
<dbReference type="PANTHER" id="PTHR45024:SF2">
    <property type="entry name" value="SCP2 DOMAIN-CONTAINING PROTEIN"/>
    <property type="match status" value="1"/>
</dbReference>
<dbReference type="Pfam" id="PF00106">
    <property type="entry name" value="adh_short"/>
    <property type="match status" value="1"/>
</dbReference>
<sequence length="264" mass="28748">MNFVGRTAIITGSSRGIGRSIAEKLAQLGAFVVINGRNNETVDEVVALIRENGGKACGVVGSVSNKQTADLLVNSALDHTGRIDLLVNNAGTIADRLSYKMTLEEFNEVIDIHVKGTFLCTKAAVNIMRHQEEGGMIINMTSLAGMEGTVGQLNYSAAKAALNGMTWTLAKELKKYNIQVNGVSPAAVTDMTRPYIEKAKQHGGTLSDYWKIGTVDDVSNFIVKLVAYRNLERSGEIYAVNGSKIGRYLKPKYEEIQDIEEFLL</sequence>
<dbReference type="PANTHER" id="PTHR45024">
    <property type="entry name" value="DEHYDROGENASES, SHORT CHAIN"/>
    <property type="match status" value="1"/>
</dbReference>
<dbReference type="InterPro" id="IPR051687">
    <property type="entry name" value="Peroxisomal_Beta-Oxidation"/>
</dbReference>
<dbReference type="Proteomes" id="UP000625804">
    <property type="component" value="Unassembled WGS sequence"/>
</dbReference>
<dbReference type="EMBL" id="JABTTE010000016">
    <property type="protein sequence ID" value="NSL52435.1"/>
    <property type="molecule type" value="Genomic_DNA"/>
</dbReference>
<dbReference type="PRINTS" id="PR00080">
    <property type="entry name" value="SDRFAMILY"/>
</dbReference>
<evidence type="ECO:0000256" key="1">
    <source>
        <dbReference type="ARBA" id="ARBA00006484"/>
    </source>
</evidence>
<proteinExistence type="inferred from homology"/>
<dbReference type="CDD" id="cd05233">
    <property type="entry name" value="SDR_c"/>
    <property type="match status" value="1"/>
</dbReference>
<keyword evidence="2" id="KW-0560">Oxidoreductase</keyword>
<dbReference type="GO" id="GO:0016491">
    <property type="term" value="F:oxidoreductase activity"/>
    <property type="evidence" value="ECO:0007669"/>
    <property type="project" value="UniProtKB-KW"/>
</dbReference>
<dbReference type="PROSITE" id="PS00061">
    <property type="entry name" value="ADH_SHORT"/>
    <property type="match status" value="1"/>
</dbReference>
<feature type="domain" description="Ketoreductase" evidence="4">
    <location>
        <begin position="6"/>
        <end position="191"/>
    </location>
</feature>
<dbReference type="SMART" id="SM00822">
    <property type="entry name" value="PKS_KR"/>
    <property type="match status" value="1"/>
</dbReference>
<dbReference type="InterPro" id="IPR002347">
    <property type="entry name" value="SDR_fam"/>
</dbReference>